<keyword evidence="3" id="KW-1185">Reference proteome</keyword>
<name>A0A2Z6M659_TRISU</name>
<dbReference type="Proteomes" id="UP000242715">
    <property type="component" value="Unassembled WGS sequence"/>
</dbReference>
<dbReference type="PANTHER" id="PTHR33223">
    <property type="entry name" value="CCHC-TYPE DOMAIN-CONTAINING PROTEIN"/>
    <property type="match status" value="1"/>
</dbReference>
<organism evidence="2 3">
    <name type="scientific">Trifolium subterraneum</name>
    <name type="common">Subterranean clover</name>
    <dbReference type="NCBI Taxonomy" id="3900"/>
    <lineage>
        <taxon>Eukaryota</taxon>
        <taxon>Viridiplantae</taxon>
        <taxon>Streptophyta</taxon>
        <taxon>Embryophyta</taxon>
        <taxon>Tracheophyta</taxon>
        <taxon>Spermatophyta</taxon>
        <taxon>Magnoliopsida</taxon>
        <taxon>eudicotyledons</taxon>
        <taxon>Gunneridae</taxon>
        <taxon>Pentapetalae</taxon>
        <taxon>rosids</taxon>
        <taxon>fabids</taxon>
        <taxon>Fabales</taxon>
        <taxon>Fabaceae</taxon>
        <taxon>Papilionoideae</taxon>
        <taxon>50 kb inversion clade</taxon>
        <taxon>NPAAA clade</taxon>
        <taxon>Hologalegina</taxon>
        <taxon>IRL clade</taxon>
        <taxon>Trifolieae</taxon>
        <taxon>Trifolium</taxon>
    </lineage>
</organism>
<feature type="domain" description="Retrotransposon gag" evidence="1">
    <location>
        <begin position="65"/>
        <end position="156"/>
    </location>
</feature>
<dbReference type="EMBL" id="DF973170">
    <property type="protein sequence ID" value="GAU17354.1"/>
    <property type="molecule type" value="Genomic_DNA"/>
</dbReference>
<dbReference type="Pfam" id="PF03732">
    <property type="entry name" value="Retrotrans_gag"/>
    <property type="match status" value="1"/>
</dbReference>
<protein>
    <recommendedName>
        <fullName evidence="1">Retrotransposon gag domain-containing protein</fullName>
    </recommendedName>
</protein>
<dbReference type="PANTHER" id="PTHR33223:SF10">
    <property type="entry name" value="AMINOTRANSFERASE-LIKE PLANT MOBILE DOMAIN-CONTAINING PROTEIN"/>
    <property type="match status" value="1"/>
</dbReference>
<sequence length="203" mass="23416">MVGKEEEEHHPFAPQVLHTSGYPYIHHKIPKIELYDGTTDPEEHLEKFRAHMLLQGFKDGIMCRVFACTLTGPAIRWFFSLPPYSIYSFPQLAQAFLSRFVLSKTYPKLPITLKCLKQRTDESLQDYLYRFNQEAVHVDNLSNDLCIHLIQAGLKPGSFKESLVTKPLLNLDDLWKRAACFVDPDVDYNKPQTGGRWNLCLSD</sequence>
<accession>A0A2Z6M659</accession>
<dbReference type="AlphaFoldDB" id="A0A2Z6M659"/>
<dbReference type="OrthoDB" id="1411753at2759"/>
<reference evidence="3" key="1">
    <citation type="journal article" date="2017" name="Front. Plant Sci.">
        <title>Climate Clever Clovers: New Paradigm to Reduce the Environmental Footprint of Ruminants by Breeding Low Methanogenic Forages Utilizing Haplotype Variation.</title>
        <authorList>
            <person name="Kaur P."/>
            <person name="Appels R."/>
            <person name="Bayer P.E."/>
            <person name="Keeble-Gagnere G."/>
            <person name="Wang J."/>
            <person name="Hirakawa H."/>
            <person name="Shirasawa K."/>
            <person name="Vercoe P."/>
            <person name="Stefanova K."/>
            <person name="Durmic Z."/>
            <person name="Nichols P."/>
            <person name="Revell C."/>
            <person name="Isobe S.N."/>
            <person name="Edwards D."/>
            <person name="Erskine W."/>
        </authorList>
    </citation>
    <scope>NUCLEOTIDE SEQUENCE [LARGE SCALE GENOMIC DNA]</scope>
    <source>
        <strain evidence="3">cv. Daliak</strain>
    </source>
</reference>
<dbReference type="InterPro" id="IPR005162">
    <property type="entry name" value="Retrotrans_gag_dom"/>
</dbReference>
<proteinExistence type="predicted"/>
<evidence type="ECO:0000313" key="2">
    <source>
        <dbReference type="EMBL" id="GAU17354.1"/>
    </source>
</evidence>
<evidence type="ECO:0000259" key="1">
    <source>
        <dbReference type="Pfam" id="PF03732"/>
    </source>
</evidence>
<gene>
    <name evidence="2" type="ORF">TSUD_232300</name>
</gene>
<evidence type="ECO:0000313" key="3">
    <source>
        <dbReference type="Proteomes" id="UP000242715"/>
    </source>
</evidence>